<evidence type="ECO:0000313" key="3">
    <source>
        <dbReference type="Proteomes" id="UP000289691"/>
    </source>
</evidence>
<dbReference type="EMBL" id="RDFA01000011">
    <property type="protein sequence ID" value="RXK46222.1"/>
    <property type="molecule type" value="Genomic_DNA"/>
</dbReference>
<feature type="compositionally biased region" description="Low complexity" evidence="1">
    <location>
        <begin position="25"/>
        <end position="58"/>
    </location>
</feature>
<sequence length="290" mass="30471">MRRALQTVAVVTLLLAAGCSGPNGQTTTTAPDVAPATPTQTDGSTPDPTTTDRPSTVDGPANDSVPDAKAYPPGVLADGVTNVTALVSAHRSSVVADGATMRTTTRTDGTVDGTAIRIRGNETARLAPTASHLRWSAGATTTRGNETGVLDERYWVNESVLVSRVAAPDGNVTVNVQNRSAALDRVVVSAATKARILRSALSNADYDVRNVTEQDGRTVTTLVARNGTYRGQRPVSTYDATVSVAASGRVLSLDRTWQTANTRYHDEYVWTAATPVEKPAWAPGNATTRP</sequence>
<evidence type="ECO:0000313" key="2">
    <source>
        <dbReference type="EMBL" id="RXK46222.1"/>
    </source>
</evidence>
<gene>
    <name evidence="2" type="ORF">EAF64_20090</name>
</gene>
<reference evidence="2 3" key="1">
    <citation type="submission" date="2019-01" db="EMBL/GenBank/DDBJ databases">
        <title>Halorientalis sp. F13-25 a new haloarchaeum isolated from hypersaline water.</title>
        <authorList>
            <person name="Ana D.-V."/>
            <person name="Cristina S.-P."/>
            <person name="Antonio V."/>
        </authorList>
    </citation>
    <scope>NUCLEOTIDE SEQUENCE [LARGE SCALE GENOMIC DNA]</scope>
    <source>
        <strain evidence="2 3">F13-25</strain>
    </source>
</reference>
<accession>A0A498KWV7</accession>
<protein>
    <recommendedName>
        <fullName evidence="4">Lipoprotein</fullName>
    </recommendedName>
</protein>
<keyword evidence="3" id="KW-1185">Reference proteome</keyword>
<evidence type="ECO:0008006" key="4">
    <source>
        <dbReference type="Google" id="ProtNLM"/>
    </source>
</evidence>
<dbReference type="PROSITE" id="PS51257">
    <property type="entry name" value="PROKAR_LIPOPROTEIN"/>
    <property type="match status" value="1"/>
</dbReference>
<feature type="region of interest" description="Disordered" evidence="1">
    <location>
        <begin position="18"/>
        <end position="73"/>
    </location>
</feature>
<name>A0A498KWV7_9EURY</name>
<proteinExistence type="predicted"/>
<evidence type="ECO:0000256" key="1">
    <source>
        <dbReference type="SAM" id="MobiDB-lite"/>
    </source>
</evidence>
<dbReference type="Proteomes" id="UP000289691">
    <property type="component" value="Unassembled WGS sequence"/>
</dbReference>
<organism evidence="2 3">
    <name type="scientific">Halorientalis pallida</name>
    <dbReference type="NCBI Taxonomy" id="2479928"/>
    <lineage>
        <taxon>Archaea</taxon>
        <taxon>Methanobacteriati</taxon>
        <taxon>Methanobacteriota</taxon>
        <taxon>Stenosarchaea group</taxon>
        <taxon>Halobacteria</taxon>
        <taxon>Halobacteriales</taxon>
        <taxon>Haloarculaceae</taxon>
        <taxon>Halorientalis</taxon>
    </lineage>
</organism>
<comment type="caution">
    <text evidence="2">The sequence shown here is derived from an EMBL/GenBank/DDBJ whole genome shotgun (WGS) entry which is preliminary data.</text>
</comment>
<dbReference type="OrthoDB" id="241082at2157"/>
<dbReference type="AlphaFoldDB" id="A0A498KWV7"/>
<dbReference type="RefSeq" id="WP_129070766.1">
    <property type="nucleotide sequence ID" value="NZ_RDFA01000011.1"/>
</dbReference>